<accession>A0A1X9RQX5</accession>
<keyword evidence="2" id="KW-0472">Membrane</keyword>
<dbReference type="GeneID" id="37627444"/>
<reference evidence="3" key="1">
    <citation type="journal article" date="2017" name="Mem. Inst. Oswaldo Cruz">
        <title>Characterization of high and low-risk human papillomavirus complete genomes isolated from cervical specimens in southern Brazil.</title>
        <authorList>
            <person name="de Oliveira G.R."/>
            <person name="Siqueira J.D."/>
            <person name="Finger-Jardim F."/>
            <person name="Vieira V.C."/>
            <person name="Silva R.L."/>
            <person name="Goncalves C.V."/>
            <person name="Soares E."/>
            <person name="de Martinez A.M.B."/>
            <person name="Soares M.A."/>
        </authorList>
    </citation>
    <scope>NUCLEOTIDE SEQUENCE [LARGE SCALE GENOMIC DNA]</scope>
    <source>
        <strain evidence="3">114B</strain>
    </source>
</reference>
<dbReference type="RefSeq" id="YP_009362311.1">
    <property type="nucleotide sequence ID" value="NC_034616.1"/>
</dbReference>
<dbReference type="Proteomes" id="UP000202008">
    <property type="component" value="Segment"/>
</dbReference>
<feature type="transmembrane region" description="Helical" evidence="2">
    <location>
        <begin position="34"/>
        <end position="59"/>
    </location>
</feature>
<dbReference type="EMBL" id="KX514426">
    <property type="protein sequence ID" value="ARQ82685.1"/>
    <property type="molecule type" value="Genomic_DNA"/>
</dbReference>
<keyword evidence="2" id="KW-1133">Transmembrane helix</keyword>
<keyword evidence="2" id="KW-0812">Transmembrane</keyword>
<protein>
    <submittedName>
        <fullName evidence="3">E5</fullName>
    </submittedName>
</protein>
<evidence type="ECO:0000256" key="2">
    <source>
        <dbReference type="SAM" id="Phobius"/>
    </source>
</evidence>
<name>A0A1X9RQX5_9PAPI</name>
<keyword evidence="1" id="KW-0244">Early protein</keyword>
<evidence type="ECO:0000313" key="3">
    <source>
        <dbReference type="EMBL" id="ARQ82685.1"/>
    </source>
</evidence>
<dbReference type="KEGG" id="vg:37627444"/>
<proteinExistence type="predicted"/>
<evidence type="ECO:0000256" key="1">
    <source>
        <dbReference type="ARBA" id="ARBA00022518"/>
    </source>
</evidence>
<dbReference type="InterPro" id="IPR004270">
    <property type="entry name" value="Papilloma_E5_alpha"/>
</dbReference>
<sequence length="73" mass="8426">MLIAVFLLCFCVCLYVCCTIPLFPATNVCAHAWLLVFLLIVFITTPFTAFIVYIFFFILPMFLLHLHSVNTFD</sequence>
<dbReference type="Pfam" id="PF03025">
    <property type="entry name" value="Papilloma_E5"/>
    <property type="match status" value="1"/>
</dbReference>
<dbReference type="OrthoDB" id="40520at10239"/>
<organism evidence="3">
    <name type="scientific">Human papillomavirus type 85</name>
    <dbReference type="NCBI Taxonomy" id="652810"/>
    <lineage>
        <taxon>Viruses</taxon>
        <taxon>Monodnaviria</taxon>
        <taxon>Shotokuvirae</taxon>
        <taxon>Cossaviricota</taxon>
        <taxon>Papovaviricetes</taxon>
        <taxon>Zurhausenvirales</taxon>
        <taxon>Papillomaviridae</taxon>
    </lineage>
</organism>